<proteinExistence type="predicted"/>
<name>A0AAV3YI59_9GAST</name>
<dbReference type="EMBL" id="BLXT01001037">
    <property type="protein sequence ID" value="GFN82774.1"/>
    <property type="molecule type" value="Genomic_DNA"/>
</dbReference>
<keyword evidence="2" id="KW-0378">Hydrolase</keyword>
<reference evidence="2 3" key="1">
    <citation type="journal article" date="2021" name="Elife">
        <title>Chloroplast acquisition without the gene transfer in kleptoplastic sea slugs, Plakobranchus ocellatus.</title>
        <authorList>
            <person name="Maeda T."/>
            <person name="Takahashi S."/>
            <person name="Yoshida T."/>
            <person name="Shimamura S."/>
            <person name="Takaki Y."/>
            <person name="Nagai Y."/>
            <person name="Toyoda A."/>
            <person name="Suzuki Y."/>
            <person name="Arimoto A."/>
            <person name="Ishii H."/>
            <person name="Satoh N."/>
            <person name="Nishiyama T."/>
            <person name="Hasebe M."/>
            <person name="Maruyama T."/>
            <person name="Minagawa J."/>
            <person name="Obokata J."/>
            <person name="Shigenobu S."/>
        </authorList>
    </citation>
    <scope>NUCLEOTIDE SEQUENCE [LARGE SCALE GENOMIC DNA]</scope>
</reference>
<accession>A0AAV3YI59</accession>
<keyword evidence="2" id="KW-0255">Endonuclease</keyword>
<evidence type="ECO:0000256" key="1">
    <source>
        <dbReference type="SAM" id="Phobius"/>
    </source>
</evidence>
<sequence length="117" mass="12874">MLGLSVRQSKVTAFVPYISSHKEVSSESISRWFNTDLSNVGIDTSVFSAHSTRSASAFYQLLELTLECFLLLISICILCLLVYNNNHVISRMENIANITGASASFATSVIDCHDYSS</sequence>
<protein>
    <submittedName>
        <fullName evidence="2">Endonuclease-reverse transcriptase</fullName>
    </submittedName>
</protein>
<evidence type="ECO:0000313" key="3">
    <source>
        <dbReference type="Proteomes" id="UP000735302"/>
    </source>
</evidence>
<keyword evidence="1" id="KW-1133">Transmembrane helix</keyword>
<evidence type="ECO:0000313" key="2">
    <source>
        <dbReference type="EMBL" id="GFN82774.1"/>
    </source>
</evidence>
<keyword evidence="1" id="KW-0472">Membrane</keyword>
<dbReference type="GO" id="GO:0004519">
    <property type="term" value="F:endonuclease activity"/>
    <property type="evidence" value="ECO:0007669"/>
    <property type="project" value="UniProtKB-KW"/>
</dbReference>
<keyword evidence="1" id="KW-0812">Transmembrane</keyword>
<comment type="caution">
    <text evidence="2">The sequence shown here is derived from an EMBL/GenBank/DDBJ whole genome shotgun (WGS) entry which is preliminary data.</text>
</comment>
<gene>
    <name evidence="2" type="ORF">PoB_000928000</name>
</gene>
<keyword evidence="2" id="KW-0540">Nuclease</keyword>
<dbReference type="Proteomes" id="UP000735302">
    <property type="component" value="Unassembled WGS sequence"/>
</dbReference>
<feature type="transmembrane region" description="Helical" evidence="1">
    <location>
        <begin position="64"/>
        <end position="83"/>
    </location>
</feature>
<organism evidence="2 3">
    <name type="scientific">Plakobranchus ocellatus</name>
    <dbReference type="NCBI Taxonomy" id="259542"/>
    <lineage>
        <taxon>Eukaryota</taxon>
        <taxon>Metazoa</taxon>
        <taxon>Spiralia</taxon>
        <taxon>Lophotrochozoa</taxon>
        <taxon>Mollusca</taxon>
        <taxon>Gastropoda</taxon>
        <taxon>Heterobranchia</taxon>
        <taxon>Euthyneura</taxon>
        <taxon>Panpulmonata</taxon>
        <taxon>Sacoglossa</taxon>
        <taxon>Placobranchoidea</taxon>
        <taxon>Plakobranchidae</taxon>
        <taxon>Plakobranchus</taxon>
    </lineage>
</organism>
<keyword evidence="3" id="KW-1185">Reference proteome</keyword>
<dbReference type="AlphaFoldDB" id="A0AAV3YI59"/>